<dbReference type="GO" id="GO:0004674">
    <property type="term" value="F:protein serine/threonine kinase activity"/>
    <property type="evidence" value="ECO:0007669"/>
    <property type="project" value="UniProtKB-KW"/>
</dbReference>
<reference evidence="19 20" key="1">
    <citation type="submission" date="2020-07" db="EMBL/GenBank/DDBJ databases">
        <title>Metarhizium humberi genome.</title>
        <authorList>
            <person name="Lysoe E."/>
        </authorList>
    </citation>
    <scope>NUCLEOTIDE SEQUENCE [LARGE SCALE GENOMIC DNA]</scope>
    <source>
        <strain evidence="19 20">ESALQ1638</strain>
    </source>
</reference>
<organism evidence="19 20">
    <name type="scientific">Metarhizium humberi</name>
    <dbReference type="NCBI Taxonomy" id="2596975"/>
    <lineage>
        <taxon>Eukaryota</taxon>
        <taxon>Fungi</taxon>
        <taxon>Dikarya</taxon>
        <taxon>Ascomycota</taxon>
        <taxon>Pezizomycotina</taxon>
        <taxon>Sordariomycetes</taxon>
        <taxon>Hypocreomycetidae</taxon>
        <taxon>Hypocreales</taxon>
        <taxon>Clavicipitaceae</taxon>
        <taxon>Metarhizium</taxon>
    </lineage>
</organism>
<feature type="region of interest" description="Disordered" evidence="17">
    <location>
        <begin position="2165"/>
        <end position="2194"/>
    </location>
</feature>
<dbReference type="EC" id="2.7.11.1" evidence="3"/>
<evidence type="ECO:0000256" key="13">
    <source>
        <dbReference type="ARBA" id="ARBA00047899"/>
    </source>
</evidence>
<dbReference type="InterPro" id="IPR002110">
    <property type="entry name" value="Ankyrin_rpt"/>
</dbReference>
<dbReference type="PROSITE" id="PS00108">
    <property type="entry name" value="PROTEIN_KINASE_ST"/>
    <property type="match status" value="1"/>
</dbReference>
<dbReference type="GO" id="GO:0005634">
    <property type="term" value="C:nucleus"/>
    <property type="evidence" value="ECO:0007669"/>
    <property type="project" value="UniProtKB-SubCell"/>
</dbReference>
<evidence type="ECO:0000256" key="6">
    <source>
        <dbReference type="ARBA" id="ARBA00022737"/>
    </source>
</evidence>
<feature type="repeat" description="ANK" evidence="15">
    <location>
        <begin position="968"/>
        <end position="1000"/>
    </location>
</feature>
<feature type="repeat" description="ANK" evidence="15">
    <location>
        <begin position="1275"/>
        <end position="1299"/>
    </location>
</feature>
<comment type="similarity">
    <text evidence="2">Belongs to the protein kinase superfamily. CAMK Ser/Thr protein kinase family. SNF1 subfamily.</text>
</comment>
<dbReference type="Pfam" id="PF24883">
    <property type="entry name" value="NPHP3_N"/>
    <property type="match status" value="1"/>
</dbReference>
<comment type="subcellular location">
    <subcellularLocation>
        <location evidence="1">Nucleus</location>
    </subcellularLocation>
</comment>
<name>A0A9P8M7Z4_9HYPO</name>
<dbReference type="FunFam" id="1.10.510.10:FF:000544">
    <property type="entry name" value="Non-specific serine/threonine protein kinase"/>
    <property type="match status" value="1"/>
</dbReference>
<dbReference type="InterPro" id="IPR013896">
    <property type="entry name" value="SNF1_UBA"/>
</dbReference>
<protein>
    <recommendedName>
        <fullName evidence="3">non-specific serine/threonine protein kinase</fullName>
        <ecNumber evidence="3">2.7.11.1</ecNumber>
    </recommendedName>
</protein>
<dbReference type="PANTHER" id="PTHR24123">
    <property type="entry name" value="ANKYRIN REPEAT-CONTAINING"/>
    <property type="match status" value="1"/>
</dbReference>
<comment type="catalytic activity">
    <reaction evidence="14">
        <text>L-seryl-[protein] + ATP = O-phospho-L-seryl-[protein] + ADP + H(+)</text>
        <dbReference type="Rhea" id="RHEA:17989"/>
        <dbReference type="Rhea" id="RHEA-COMP:9863"/>
        <dbReference type="Rhea" id="RHEA-COMP:11604"/>
        <dbReference type="ChEBI" id="CHEBI:15378"/>
        <dbReference type="ChEBI" id="CHEBI:29999"/>
        <dbReference type="ChEBI" id="CHEBI:30616"/>
        <dbReference type="ChEBI" id="CHEBI:83421"/>
        <dbReference type="ChEBI" id="CHEBI:456216"/>
        <dbReference type="EC" id="2.7.11.1"/>
    </reaction>
</comment>
<evidence type="ECO:0000256" key="16">
    <source>
        <dbReference type="PROSITE-ProRule" id="PRU10141"/>
    </source>
</evidence>
<dbReference type="Gene3D" id="3.30.310.80">
    <property type="entry name" value="Kinase associated domain 1, KA1"/>
    <property type="match status" value="1"/>
</dbReference>
<dbReference type="FunFam" id="1.10.8.10:FF:000069">
    <property type="entry name" value="Non-specific serine/threonine protein kinase"/>
    <property type="match status" value="1"/>
</dbReference>
<feature type="region of interest" description="Disordered" evidence="17">
    <location>
        <begin position="1647"/>
        <end position="1667"/>
    </location>
</feature>
<evidence type="ECO:0000256" key="15">
    <source>
        <dbReference type="PROSITE-ProRule" id="PRU00023"/>
    </source>
</evidence>
<dbReference type="SMART" id="SM00248">
    <property type="entry name" value="ANK"/>
    <property type="match status" value="20"/>
</dbReference>
<dbReference type="InterPro" id="IPR028375">
    <property type="entry name" value="KA1/Ssp2_C"/>
</dbReference>
<dbReference type="PANTHER" id="PTHR24123:SF141">
    <property type="entry name" value="ANKYRIN 2, ISOFORM U"/>
    <property type="match status" value="1"/>
</dbReference>
<proteinExistence type="inferred from homology"/>
<evidence type="ECO:0000313" key="19">
    <source>
        <dbReference type="EMBL" id="KAH0595478.1"/>
    </source>
</evidence>
<feature type="repeat" description="ANK" evidence="15">
    <location>
        <begin position="1100"/>
        <end position="1132"/>
    </location>
</feature>
<keyword evidence="12" id="KW-0119">Carbohydrate metabolism</keyword>
<evidence type="ECO:0000256" key="17">
    <source>
        <dbReference type="SAM" id="MobiDB-lite"/>
    </source>
</evidence>
<keyword evidence="20" id="KW-1185">Reference proteome</keyword>
<dbReference type="PROSITE" id="PS50088">
    <property type="entry name" value="ANK_REPEAT"/>
    <property type="match status" value="9"/>
</dbReference>
<dbReference type="InterPro" id="IPR051165">
    <property type="entry name" value="Multifunctional_ANK_Repeat"/>
</dbReference>
<dbReference type="InterPro" id="IPR032270">
    <property type="entry name" value="AMPK_C"/>
</dbReference>
<evidence type="ECO:0000256" key="8">
    <source>
        <dbReference type="ARBA" id="ARBA00022777"/>
    </source>
</evidence>
<feature type="repeat" description="ANK" evidence="15">
    <location>
        <begin position="1168"/>
        <end position="1196"/>
    </location>
</feature>
<evidence type="ECO:0000256" key="4">
    <source>
        <dbReference type="ARBA" id="ARBA00022527"/>
    </source>
</evidence>
<feature type="repeat" description="ANK" evidence="15">
    <location>
        <begin position="1139"/>
        <end position="1167"/>
    </location>
</feature>
<dbReference type="SUPFAM" id="SSF56112">
    <property type="entry name" value="Protein kinase-like (PK-like)"/>
    <property type="match status" value="1"/>
</dbReference>
<accession>A0A9P8M7Z4</accession>
<evidence type="ECO:0000256" key="2">
    <source>
        <dbReference type="ARBA" id="ARBA00006234"/>
    </source>
</evidence>
<evidence type="ECO:0000256" key="1">
    <source>
        <dbReference type="ARBA" id="ARBA00004123"/>
    </source>
</evidence>
<dbReference type="Pfam" id="PF00023">
    <property type="entry name" value="Ank"/>
    <property type="match status" value="1"/>
</dbReference>
<evidence type="ECO:0000256" key="14">
    <source>
        <dbReference type="ARBA" id="ARBA00048679"/>
    </source>
</evidence>
<feature type="domain" description="Protein kinase" evidence="18">
    <location>
        <begin position="1822"/>
        <end position="2073"/>
    </location>
</feature>
<dbReference type="SMART" id="SM00220">
    <property type="entry name" value="S_TKc"/>
    <property type="match status" value="1"/>
</dbReference>
<evidence type="ECO:0000256" key="9">
    <source>
        <dbReference type="ARBA" id="ARBA00022840"/>
    </source>
</evidence>
<feature type="region of interest" description="Disordered" evidence="17">
    <location>
        <begin position="2228"/>
        <end position="2248"/>
    </location>
</feature>
<evidence type="ECO:0000259" key="18">
    <source>
        <dbReference type="PROSITE" id="PS50011"/>
    </source>
</evidence>
<dbReference type="Gene3D" id="1.25.40.20">
    <property type="entry name" value="Ankyrin repeat-containing domain"/>
    <property type="match status" value="3"/>
</dbReference>
<evidence type="ECO:0000313" key="20">
    <source>
        <dbReference type="Proteomes" id="UP000764110"/>
    </source>
</evidence>
<dbReference type="CDD" id="cd14079">
    <property type="entry name" value="STKc_AMPK_alpha"/>
    <property type="match status" value="1"/>
</dbReference>
<evidence type="ECO:0000256" key="10">
    <source>
        <dbReference type="ARBA" id="ARBA00023043"/>
    </source>
</evidence>
<feature type="repeat" description="ANK" evidence="15">
    <location>
        <begin position="1001"/>
        <end position="1033"/>
    </location>
</feature>
<feature type="region of interest" description="Disordered" evidence="17">
    <location>
        <begin position="1"/>
        <end position="47"/>
    </location>
</feature>
<dbReference type="Pfam" id="PF12796">
    <property type="entry name" value="Ank_2"/>
    <property type="match status" value="4"/>
</dbReference>
<dbReference type="CDD" id="cd14334">
    <property type="entry name" value="UBA_SNF1_fungi"/>
    <property type="match status" value="1"/>
</dbReference>
<feature type="compositionally biased region" description="Polar residues" evidence="17">
    <location>
        <begin position="9"/>
        <end position="19"/>
    </location>
</feature>
<keyword evidence="5" id="KW-0808">Transferase</keyword>
<comment type="caution">
    <text evidence="19">The sequence shown here is derived from an EMBL/GenBank/DDBJ whole genome shotgun (WGS) entry which is preliminary data.</text>
</comment>
<dbReference type="SUPFAM" id="SSF103243">
    <property type="entry name" value="KA1-like"/>
    <property type="match status" value="1"/>
</dbReference>
<dbReference type="PROSITE" id="PS50297">
    <property type="entry name" value="ANK_REP_REGION"/>
    <property type="match status" value="5"/>
</dbReference>
<dbReference type="Gene3D" id="3.30.200.20">
    <property type="entry name" value="Phosphorylase Kinase, domain 1"/>
    <property type="match status" value="1"/>
</dbReference>
<dbReference type="Gene3D" id="1.10.8.10">
    <property type="entry name" value="DNA helicase RuvA subunit, C-terminal domain"/>
    <property type="match status" value="1"/>
</dbReference>
<dbReference type="EMBL" id="JACEFI010000012">
    <property type="protein sequence ID" value="KAH0595478.1"/>
    <property type="molecule type" value="Genomic_DNA"/>
</dbReference>
<feature type="compositionally biased region" description="Basic and acidic residues" evidence="17">
    <location>
        <begin position="875"/>
        <end position="890"/>
    </location>
</feature>
<feature type="region of interest" description="Disordered" evidence="17">
    <location>
        <begin position="1766"/>
        <end position="1814"/>
    </location>
</feature>
<dbReference type="InterPro" id="IPR011009">
    <property type="entry name" value="Kinase-like_dom_sf"/>
</dbReference>
<dbReference type="FunFam" id="3.30.200.20:FF:000236">
    <property type="entry name" value="Non-specific serine/threonine protein kinase"/>
    <property type="match status" value="1"/>
</dbReference>
<feature type="region of interest" description="Disordered" evidence="17">
    <location>
        <begin position="875"/>
        <end position="905"/>
    </location>
</feature>
<dbReference type="InterPro" id="IPR000719">
    <property type="entry name" value="Prot_kinase_dom"/>
</dbReference>
<keyword evidence="4" id="KW-0723">Serine/threonine-protein kinase</keyword>
<dbReference type="PROSITE" id="PS50011">
    <property type="entry name" value="PROTEIN_KINASE_DOM"/>
    <property type="match status" value="1"/>
</dbReference>
<feature type="compositionally biased region" description="Basic and acidic residues" evidence="17">
    <location>
        <begin position="2236"/>
        <end position="2248"/>
    </location>
</feature>
<feature type="region of interest" description="Disordered" evidence="17">
    <location>
        <begin position="2268"/>
        <end position="2288"/>
    </location>
</feature>
<keyword evidence="10 15" id="KW-0040">ANK repeat</keyword>
<dbReference type="Proteomes" id="UP000764110">
    <property type="component" value="Unassembled WGS sequence"/>
</dbReference>
<evidence type="ECO:0000256" key="5">
    <source>
        <dbReference type="ARBA" id="ARBA00022679"/>
    </source>
</evidence>
<evidence type="ECO:0000256" key="3">
    <source>
        <dbReference type="ARBA" id="ARBA00012513"/>
    </source>
</evidence>
<evidence type="ECO:0000256" key="7">
    <source>
        <dbReference type="ARBA" id="ARBA00022741"/>
    </source>
</evidence>
<keyword evidence="11" id="KW-0539">Nucleus</keyword>
<dbReference type="InterPro" id="IPR036770">
    <property type="entry name" value="Ankyrin_rpt-contain_sf"/>
</dbReference>
<dbReference type="InterPro" id="IPR017441">
    <property type="entry name" value="Protein_kinase_ATP_BS"/>
</dbReference>
<evidence type="ECO:0000256" key="11">
    <source>
        <dbReference type="ARBA" id="ARBA00023242"/>
    </source>
</evidence>
<feature type="repeat" description="ANK" evidence="15">
    <location>
        <begin position="1541"/>
        <end position="1577"/>
    </location>
</feature>
<dbReference type="Pfam" id="PF16579">
    <property type="entry name" value="AdenylateSensor"/>
    <property type="match status" value="1"/>
</dbReference>
<dbReference type="InterPro" id="IPR056884">
    <property type="entry name" value="NPHP3-like_N"/>
</dbReference>
<dbReference type="CDD" id="cd12122">
    <property type="entry name" value="AMPKA_C"/>
    <property type="match status" value="1"/>
</dbReference>
<dbReference type="GO" id="GO:0005524">
    <property type="term" value="F:ATP binding"/>
    <property type="evidence" value="ECO:0007669"/>
    <property type="project" value="UniProtKB-UniRule"/>
</dbReference>
<feature type="region of interest" description="Disordered" evidence="17">
    <location>
        <begin position="2326"/>
        <end position="2363"/>
    </location>
</feature>
<gene>
    <name evidence="19" type="ORF">MHUMG1_06653</name>
</gene>
<keyword evidence="6" id="KW-0677">Repeat</keyword>
<sequence length="2477" mass="274781">MSLKADTPSVDTQQQAQIESTSSAVVDADANASQPEPHRNGVVVRDPDLDPNAAIGFDVVGVHGLHGQSWNSWKASDPGPQAGTWLGHDWGNVPCKSARVILYGYDSDEDSGNCYTLRGVYHEAHALLDRLLELRSPKVLALSLATDSKEKYADILYSCRAIVFIGYPHRPLSPGDLEEQLCRLLSLKRDRHRHGNSMRLVKSLAETITHVNHAFVHTKLLTQAKMVNMYSTHEDAAKSVFGQFTMTMGIPQEYVVHSGEAHMDLTWCSDHDYHPIKGLPDQDWLEGEYTPSQVNILRTVADQAPLCYPSLNEAAEMDQSAVDGLIKLKGNHILHVQCSSGTVIASEMVRTYLDDLRDSSQMMLYFRFDAHDVRCNSSQAALESFVAQIIFQCLETRRPAIQRIIENLESTKGWPTDDLFAHWQYLRVYAGELISRDYFRSFPACTESIHVLECFDECNDSLLWLLSELKAHFSRTEDNLKLVITTTKGTQGDLQIAEALSHFPQDAFSRIEYSLPDAVPVQVGFETSMLTQENPRYAVEHLQSATKSLISRFSNDESLCRLLMEWLRSTPNPSDSVPRLLGKLETPRPELLFETVLSEIPSERRPWAQKLISWVLSAVRPLRTVEFCVVSDLCLGSVKRTAGDADQGNTTAHNTIAHTLQLLGGILVVVHDEIQFCHPAIRPWLESSERDQQQPGPDGWYLQTTERGRHLDILQTCLAHLHGGNDQTGSGASLLPYAVEFWTRHLTQVGPLDDILETVFHHPPTLKRWIDAYSALPAFHERIPVGSRTPLPVAAHFGLDNLVASLLEVHKDDVELRGLALVEAARQDRLSTLRLILDSCLSDLGFDDDYLHSAVKVAASSGNLDLFRELVNHIPKPPHDIPRRRPKEEYTTTQQTEQSASSKDHATNILEDEGLNNQEVTVLVEGNDLLLWLAFPLCRASSLGMEDVVAKLLALGSDPNPPKALLFDHFAPLHLAGRGCHAGVAKLLVDAGASLTAKTKLGETPLHIAAAFGSQDIVKMLLDNGAAVDIKDKYGLTPLQSACERGHFLAAEAILRHRKMQDYLPPKAEDQPLVSSVRRGYYKTAQVLLRNGADPNAIDGGATALLQAVIGKNLDMIKLLVDFGADVNKVEAVKWQCPPLFMAASDDYLEAVRYLISNKADVNMRDGNGNSPLWIAALYGYTETVRVLAEANAGVNDVCGDGEWLPLHAAYEHPDTISALVDLGADTTRETGRNGTPLEYAIRYDQVETCKVLLNEPKDKPDLTRGLTQELVAHAVENGYSDVVSLMLEAGVDVNAVNEENRSLVSCALAAGHEDMVRTILEYRPDLDMRDVNECTALHCITQETTVGSVRHVVNAGCKVDGIDNNKMTPLLNAIWAENDEVVEYLLTKKAITATLSTPVEKWGAPLHVACEIGTLRTVELLLQSGSDVNLDCRNAIGTPLMATSSRTHREDDADKEKIFRLLLEKGADPTLRGGFSSYPIISASLGCKSGIVKSLLDRKVSIDVQDSCGRKPAHVACYNSLEVLALLRVPDSDFAIKDAVGRVPLHYAVLSGQVDLLKEVLARSMRVGVDVNVRDKDGWTPLLWAARAANIATRVFLVEDPWATGLPWKLPSIIIMIDCYNYTLCFKCYKHSSIVHPGHGFRDSGDDFDVEEDAAETTESGPAGPVNRDAVLVEEEGPVYDFDEEIVGDDGSILQHCITTTIIINLLASVSDSPLWLCVSSSTCVCVAAPTAHCQRSCHLPASPRPAMAPRGGFEDEELTISLSSSHVRRQQQQQQQPPQHHPRHQGRDDATRSPKPSAGRQNAMESLRDKTKTEQRIGAYKIVRTLGEGSFGKVRLAIHQLTGQQVALKIIARKKLISRDMAGRVEREIEYLQLLRHPHIIKLYTVIKTHNEIIMVLEYAGGELFDYIVQNGRMKEAEARRFFQQMLCAVEYCHRHKIVHRDLKPENLLLDDNLNVKIADFGLSNIMTDGNFLKTSCGSPNYAAPEVIGGKLYAGPEVDVWSCGVILYVLLVGRLPFDDEHIPSLFAKIARGTYSIPQWMPSGAANLIKKMLVVNPVQRATIEEIRQDPWFLTDLPAYLQMPVEEFFNTGVDPNKAIQTRDIAPNAPVQVQEKLHNEVTEKISKTMGYGKLDVEEALQSEEPSAIKDAYMIVRENKLMQVNQGQEPLTPEVEESSSSPMMSMSSARSGASGGISPRPYVSKVGILPTSLPTYHKDFIERLKAGLNSQPPQVSAVHDEPPTARTDAEKEEAARRLKPHARVQMRLEEGSKRPQGMTPINPPKKPKPVRWQFGIRSRNAPWEALLCIHKALHKLGAKYIPDEEYSQVHSKDSEAPSGDGSFADEYDGTPLQRDSSSSLDPAKRYQLPADPWHIKVRWESSTLKKHVQTPPEGVDKVQVGTPDSYHILAQDNPNKKEFVALHLDIQIYEMEQGVYLVDFKSSGYETPEGRLLEEKEVTSPFPFLDMAARLIMQLAEAD</sequence>
<keyword evidence="9 16" id="KW-0067">ATP-binding</keyword>
<dbReference type="Pfam" id="PF08587">
    <property type="entry name" value="UBA_2"/>
    <property type="match status" value="1"/>
</dbReference>
<dbReference type="SUPFAM" id="SSF48403">
    <property type="entry name" value="Ankyrin repeat"/>
    <property type="match status" value="2"/>
</dbReference>
<dbReference type="Gene3D" id="1.10.510.10">
    <property type="entry name" value="Transferase(Phosphotransferase) domain 1"/>
    <property type="match status" value="1"/>
</dbReference>
<dbReference type="PRINTS" id="PR01415">
    <property type="entry name" value="ANKYRIN"/>
</dbReference>
<feature type="compositionally biased region" description="Low complexity" evidence="17">
    <location>
        <begin position="20"/>
        <end position="33"/>
    </location>
</feature>
<keyword evidence="8" id="KW-0418">Kinase</keyword>
<dbReference type="InterPro" id="IPR008271">
    <property type="entry name" value="Ser/Thr_kinase_AS"/>
</dbReference>
<feature type="repeat" description="ANK" evidence="15">
    <location>
        <begin position="1068"/>
        <end position="1100"/>
    </location>
</feature>
<dbReference type="Pfam" id="PF00069">
    <property type="entry name" value="Pkinase"/>
    <property type="match status" value="1"/>
</dbReference>
<comment type="catalytic activity">
    <reaction evidence="13">
        <text>L-threonyl-[protein] + ATP = O-phospho-L-threonyl-[protein] + ADP + H(+)</text>
        <dbReference type="Rhea" id="RHEA:46608"/>
        <dbReference type="Rhea" id="RHEA-COMP:11060"/>
        <dbReference type="Rhea" id="RHEA-COMP:11605"/>
        <dbReference type="ChEBI" id="CHEBI:15378"/>
        <dbReference type="ChEBI" id="CHEBI:30013"/>
        <dbReference type="ChEBI" id="CHEBI:30616"/>
        <dbReference type="ChEBI" id="CHEBI:61977"/>
        <dbReference type="ChEBI" id="CHEBI:456216"/>
        <dbReference type="EC" id="2.7.11.1"/>
    </reaction>
</comment>
<feature type="repeat" description="ANK" evidence="15">
    <location>
        <begin position="1402"/>
        <end position="1434"/>
    </location>
</feature>
<feature type="compositionally biased region" description="Low complexity" evidence="17">
    <location>
        <begin position="2176"/>
        <end position="2194"/>
    </location>
</feature>
<keyword evidence="7 16" id="KW-0547">Nucleotide-binding</keyword>
<feature type="compositionally biased region" description="Acidic residues" evidence="17">
    <location>
        <begin position="1647"/>
        <end position="1657"/>
    </location>
</feature>
<evidence type="ECO:0000256" key="12">
    <source>
        <dbReference type="ARBA" id="ARBA00023277"/>
    </source>
</evidence>
<dbReference type="PROSITE" id="PS00107">
    <property type="entry name" value="PROTEIN_KINASE_ATP"/>
    <property type="match status" value="1"/>
</dbReference>
<feature type="binding site" evidence="16">
    <location>
        <position position="1856"/>
    </location>
    <ligand>
        <name>ATP</name>
        <dbReference type="ChEBI" id="CHEBI:30616"/>
    </ligand>
</feature>